<feature type="transmembrane region" description="Helical" evidence="1">
    <location>
        <begin position="119"/>
        <end position="138"/>
    </location>
</feature>
<comment type="caution">
    <text evidence="2">The sequence shown here is derived from an EMBL/GenBank/DDBJ whole genome shotgun (WGS) entry which is preliminary data.</text>
</comment>
<feature type="transmembrane region" description="Helical" evidence="1">
    <location>
        <begin position="46"/>
        <end position="71"/>
    </location>
</feature>
<keyword evidence="1" id="KW-0812">Transmembrane</keyword>
<dbReference type="EMBL" id="SMFM01000002">
    <property type="protein sequence ID" value="TDD76995.1"/>
    <property type="molecule type" value="Genomic_DNA"/>
</dbReference>
<keyword evidence="3" id="KW-1185">Reference proteome</keyword>
<feature type="transmembrane region" description="Helical" evidence="1">
    <location>
        <begin position="150"/>
        <end position="172"/>
    </location>
</feature>
<gene>
    <name evidence="2" type="ORF">E0F89_05190</name>
</gene>
<keyword evidence="1" id="KW-0472">Membrane</keyword>
<sequence length="450" mass="51615">MFWNYLEWTNAFFIQFFAIIVAVIVGKKNEIKNHDIFLAISLVSPVAIFTVSAGVAGAIFLSDLAAIYLLFRENNPIKKIKVVVLAFFLYLAWPLISTFLAVLYAPFSTEIIDFDSKILIIQLVRYFLYFILLAKLVSKPFTDTTYILKLFKVQSIMLFFIFTAILLGYLGLIKVDAWNELADIDLSDSDLGKGGMYLYRGGVGTLATISIPIVYYCFFSAKGFYKYLMIFLIFIIITATLFSGSRQGITLSFLSLLLSLLLFKQFKKAIQISVIGFVFSLFVLQNDSISKTSDWVINRYEILLNDNINFGDEVKERNWAIDNAEKQKKDLFHEINGYGLGGGIIPTESDYYNSYSYFGAIGSIIYYFFILYCAFKIYRNWKNAYDRSIKNIFLISLIIALIMPLYGFQQWYIMTFGSHNAMNIYLILFILTLALRNLKSPLRNSKISIN</sequence>
<name>A0A4R5AWR8_9FLAO</name>
<dbReference type="AlphaFoldDB" id="A0A4R5AWR8"/>
<keyword evidence="1" id="KW-1133">Transmembrane helix</keyword>
<evidence type="ECO:0008006" key="4">
    <source>
        <dbReference type="Google" id="ProtNLM"/>
    </source>
</evidence>
<feature type="transmembrane region" description="Helical" evidence="1">
    <location>
        <begin position="248"/>
        <end position="263"/>
    </location>
</feature>
<proteinExistence type="predicted"/>
<feature type="transmembrane region" description="Helical" evidence="1">
    <location>
        <begin position="270"/>
        <end position="286"/>
    </location>
</feature>
<feature type="transmembrane region" description="Helical" evidence="1">
    <location>
        <begin position="355"/>
        <end position="377"/>
    </location>
</feature>
<feature type="transmembrane region" description="Helical" evidence="1">
    <location>
        <begin position="7"/>
        <end position="26"/>
    </location>
</feature>
<organism evidence="2 3">
    <name type="scientific">Flavobacterium caseinilyticum</name>
    <dbReference type="NCBI Taxonomy" id="2541732"/>
    <lineage>
        <taxon>Bacteria</taxon>
        <taxon>Pseudomonadati</taxon>
        <taxon>Bacteroidota</taxon>
        <taxon>Flavobacteriia</taxon>
        <taxon>Flavobacteriales</taxon>
        <taxon>Flavobacteriaceae</taxon>
        <taxon>Flavobacterium</taxon>
    </lineage>
</organism>
<dbReference type="Proteomes" id="UP000295278">
    <property type="component" value="Unassembled WGS sequence"/>
</dbReference>
<accession>A0A4R5AWR8</accession>
<evidence type="ECO:0000313" key="3">
    <source>
        <dbReference type="Proteomes" id="UP000295278"/>
    </source>
</evidence>
<dbReference type="RefSeq" id="WP_131908791.1">
    <property type="nucleotide sequence ID" value="NZ_SMFM01000002.1"/>
</dbReference>
<feature type="transmembrane region" description="Helical" evidence="1">
    <location>
        <begin position="197"/>
        <end position="217"/>
    </location>
</feature>
<feature type="transmembrane region" description="Helical" evidence="1">
    <location>
        <begin position="224"/>
        <end position="242"/>
    </location>
</feature>
<feature type="transmembrane region" description="Helical" evidence="1">
    <location>
        <begin position="420"/>
        <end position="438"/>
    </location>
</feature>
<feature type="transmembrane region" description="Helical" evidence="1">
    <location>
        <begin position="389"/>
        <end position="408"/>
    </location>
</feature>
<evidence type="ECO:0000313" key="2">
    <source>
        <dbReference type="EMBL" id="TDD76995.1"/>
    </source>
</evidence>
<feature type="transmembrane region" description="Helical" evidence="1">
    <location>
        <begin position="83"/>
        <end position="107"/>
    </location>
</feature>
<reference evidence="2 3" key="1">
    <citation type="submission" date="2019-03" db="EMBL/GenBank/DDBJ databases">
        <title>Flavobacterium AT-3-2 sp. nov., isolated from arctic soil.</title>
        <authorList>
            <person name="Chaudhary D.K."/>
        </authorList>
    </citation>
    <scope>NUCLEOTIDE SEQUENCE [LARGE SCALE GENOMIC DNA]</scope>
    <source>
        <strain evidence="2 3">AT-3-2</strain>
    </source>
</reference>
<protein>
    <recommendedName>
        <fullName evidence="4">O-antigen ligase domain-containing protein</fullName>
    </recommendedName>
</protein>
<evidence type="ECO:0000256" key="1">
    <source>
        <dbReference type="SAM" id="Phobius"/>
    </source>
</evidence>